<accession>A0A1E7EUA7</accession>
<evidence type="ECO:0000313" key="4">
    <source>
        <dbReference type="Proteomes" id="UP000095751"/>
    </source>
</evidence>
<keyword evidence="4" id="KW-1185">Reference proteome</keyword>
<feature type="transmembrane region" description="Helical" evidence="2">
    <location>
        <begin position="114"/>
        <end position="135"/>
    </location>
</feature>
<keyword evidence="2" id="KW-0472">Membrane</keyword>
<name>A0A1E7EUA7_9STRA</name>
<feature type="transmembrane region" description="Helical" evidence="2">
    <location>
        <begin position="155"/>
        <end position="178"/>
    </location>
</feature>
<dbReference type="AlphaFoldDB" id="A0A1E7EUA7"/>
<keyword evidence="2" id="KW-1133">Transmembrane helix</keyword>
<feature type="region of interest" description="Disordered" evidence="1">
    <location>
        <begin position="315"/>
        <end position="338"/>
    </location>
</feature>
<proteinExistence type="predicted"/>
<dbReference type="InParanoid" id="A0A1E7EUA7"/>
<organism evidence="3 4">
    <name type="scientific">Fragilariopsis cylindrus CCMP1102</name>
    <dbReference type="NCBI Taxonomy" id="635003"/>
    <lineage>
        <taxon>Eukaryota</taxon>
        <taxon>Sar</taxon>
        <taxon>Stramenopiles</taxon>
        <taxon>Ochrophyta</taxon>
        <taxon>Bacillariophyta</taxon>
        <taxon>Bacillariophyceae</taxon>
        <taxon>Bacillariophycidae</taxon>
        <taxon>Bacillariales</taxon>
        <taxon>Bacillariaceae</taxon>
        <taxon>Fragilariopsis</taxon>
    </lineage>
</organism>
<keyword evidence="2" id="KW-0812">Transmembrane</keyword>
<dbReference type="OrthoDB" id="43967at2759"/>
<gene>
    <name evidence="3" type="ORF">FRACYDRAFT_248334</name>
</gene>
<feature type="region of interest" description="Disordered" evidence="1">
    <location>
        <begin position="67"/>
        <end position="92"/>
    </location>
</feature>
<evidence type="ECO:0000313" key="3">
    <source>
        <dbReference type="EMBL" id="OEU09482.1"/>
    </source>
</evidence>
<protein>
    <submittedName>
        <fullName evidence="3">Uncharacterized protein</fullName>
    </submittedName>
</protein>
<evidence type="ECO:0000256" key="2">
    <source>
        <dbReference type="SAM" id="Phobius"/>
    </source>
</evidence>
<evidence type="ECO:0000256" key="1">
    <source>
        <dbReference type="SAM" id="MobiDB-lite"/>
    </source>
</evidence>
<reference evidence="3 4" key="1">
    <citation type="submission" date="2016-09" db="EMBL/GenBank/DDBJ databases">
        <title>Extensive genetic diversity and differential bi-allelic expression allows diatom success in the polar Southern Ocean.</title>
        <authorList>
            <consortium name="DOE Joint Genome Institute"/>
            <person name="Mock T."/>
            <person name="Otillar R.P."/>
            <person name="Strauss J."/>
            <person name="Dupont C."/>
            <person name="Frickenhaus S."/>
            <person name="Maumus F."/>
            <person name="Mcmullan M."/>
            <person name="Sanges R."/>
            <person name="Schmutz J."/>
            <person name="Toseland A."/>
            <person name="Valas R."/>
            <person name="Veluchamy A."/>
            <person name="Ward B.J."/>
            <person name="Allen A."/>
            <person name="Barry K."/>
            <person name="Falciatore A."/>
            <person name="Ferrante M."/>
            <person name="Fortunato A.E."/>
            <person name="Gloeckner G."/>
            <person name="Gruber A."/>
            <person name="Hipkin R."/>
            <person name="Janech M."/>
            <person name="Kroth P."/>
            <person name="Leese F."/>
            <person name="Lindquist E."/>
            <person name="Lyon B.R."/>
            <person name="Martin J."/>
            <person name="Mayer C."/>
            <person name="Parker M."/>
            <person name="Quesneville H."/>
            <person name="Raymond J."/>
            <person name="Uhlig C."/>
            <person name="Valentin K.U."/>
            <person name="Worden A.Z."/>
            <person name="Armbrust E.V."/>
            <person name="Bowler C."/>
            <person name="Green B."/>
            <person name="Moulton V."/>
            <person name="Van Oosterhout C."/>
            <person name="Grigoriev I."/>
        </authorList>
    </citation>
    <scope>NUCLEOTIDE SEQUENCE [LARGE SCALE GENOMIC DNA]</scope>
    <source>
        <strain evidence="3 4">CCMP1102</strain>
    </source>
</reference>
<dbReference type="Proteomes" id="UP000095751">
    <property type="component" value="Unassembled WGS sequence"/>
</dbReference>
<feature type="transmembrane region" description="Helical" evidence="2">
    <location>
        <begin position="215"/>
        <end position="238"/>
    </location>
</feature>
<dbReference type="EMBL" id="KV784375">
    <property type="protein sequence ID" value="OEU09482.1"/>
    <property type="molecule type" value="Genomic_DNA"/>
</dbReference>
<sequence length="338" mass="36553">MTDGYNEYARSGGGGGGGYLNSKRGLLASLWSLMTILTAISFLTAFIFALSSAKNYNADGGGDGNNQYYNNYNNNNNNNDKDGSQDEQQDGENNSYYYDYPEVAVTSRALAFSALWTGVLAALLSVFGTVILGWQSPTGLYYTCCSSSVHRTTPLGIGSFIGALLMFANLTLVCSVLFGEFEIRDSQGDENGGGNGGGNNANNQYYGQRENKSMAFSYMCMVLTVLYAGFAALILTYATELIDEHAIDERDDINNIMMTSTNRNKTSTTNVGHTFNVNSHPTGYDGYIGGDHQNNHNAVGYDGYIGERFDVVGRGGHRPRNNNRPAGFVSPTAPNEIS</sequence>
<feature type="compositionally biased region" description="Low complexity" evidence="1">
    <location>
        <begin position="67"/>
        <end position="78"/>
    </location>
</feature>
<feature type="transmembrane region" description="Helical" evidence="2">
    <location>
        <begin position="30"/>
        <end position="50"/>
    </location>
</feature>
<dbReference type="KEGG" id="fcy:FRACYDRAFT_248334"/>